<proteinExistence type="predicted"/>
<keyword evidence="1" id="KW-0472">Membrane</keyword>
<name>A0A6L9MMQ0_9HYPH</name>
<keyword evidence="1" id="KW-0812">Transmembrane</keyword>
<dbReference type="EMBL" id="JAAAMJ010000024">
    <property type="protein sequence ID" value="NDV89001.1"/>
    <property type="molecule type" value="Genomic_DNA"/>
</dbReference>
<reference evidence="2 3" key="1">
    <citation type="submission" date="2020-01" db="EMBL/GenBank/DDBJ databases">
        <title>Genomes of bacteria type strains.</title>
        <authorList>
            <person name="Chen J."/>
            <person name="Zhu S."/>
            <person name="Chen J."/>
        </authorList>
    </citation>
    <scope>NUCLEOTIDE SEQUENCE [LARGE SCALE GENOMIC DNA]</scope>
    <source>
        <strain evidence="2 3">KCTC 52919</strain>
    </source>
</reference>
<keyword evidence="1" id="KW-1133">Transmembrane helix</keyword>
<accession>A0A6L9MMQ0</accession>
<dbReference type="Proteomes" id="UP000476332">
    <property type="component" value="Unassembled WGS sequence"/>
</dbReference>
<dbReference type="RefSeq" id="WP_163045853.1">
    <property type="nucleotide sequence ID" value="NZ_JAAAMJ010000024.1"/>
</dbReference>
<organism evidence="2 3">
    <name type="scientific">Aurantimonas aggregata</name>
    <dbReference type="NCBI Taxonomy" id="2047720"/>
    <lineage>
        <taxon>Bacteria</taxon>
        <taxon>Pseudomonadati</taxon>
        <taxon>Pseudomonadota</taxon>
        <taxon>Alphaproteobacteria</taxon>
        <taxon>Hyphomicrobiales</taxon>
        <taxon>Aurantimonadaceae</taxon>
        <taxon>Aurantimonas</taxon>
    </lineage>
</organism>
<sequence>MGKKRAPKAVRMIVGALAFMTVSVFILAAMGAYLVVGLQTDTSLVPRSDGGELEASWVE</sequence>
<dbReference type="AlphaFoldDB" id="A0A6L9MMQ0"/>
<feature type="transmembrane region" description="Helical" evidence="1">
    <location>
        <begin position="12"/>
        <end position="36"/>
    </location>
</feature>
<evidence type="ECO:0000256" key="1">
    <source>
        <dbReference type="SAM" id="Phobius"/>
    </source>
</evidence>
<protein>
    <submittedName>
        <fullName evidence="2">Uncharacterized protein</fullName>
    </submittedName>
</protein>
<comment type="caution">
    <text evidence="2">The sequence shown here is derived from an EMBL/GenBank/DDBJ whole genome shotgun (WGS) entry which is preliminary data.</text>
</comment>
<evidence type="ECO:0000313" key="3">
    <source>
        <dbReference type="Proteomes" id="UP000476332"/>
    </source>
</evidence>
<keyword evidence="3" id="KW-1185">Reference proteome</keyword>
<gene>
    <name evidence="2" type="ORF">GTW51_20185</name>
</gene>
<evidence type="ECO:0000313" key="2">
    <source>
        <dbReference type="EMBL" id="NDV89001.1"/>
    </source>
</evidence>